<keyword evidence="6" id="KW-0732">Signal</keyword>
<proteinExistence type="predicted"/>
<keyword evidence="9" id="KW-1185">Reference proteome</keyword>
<feature type="signal peptide" evidence="6">
    <location>
        <begin position="1"/>
        <end position="27"/>
    </location>
</feature>
<accession>A0ABP5ENU5</accession>
<evidence type="ECO:0000256" key="4">
    <source>
        <dbReference type="PROSITE-ProRule" id="PRU00473"/>
    </source>
</evidence>
<dbReference type="PANTHER" id="PTHR30329:SF21">
    <property type="entry name" value="LIPOPROTEIN YIAD-RELATED"/>
    <property type="match status" value="1"/>
</dbReference>
<evidence type="ECO:0000256" key="3">
    <source>
        <dbReference type="ARBA" id="ARBA00023237"/>
    </source>
</evidence>
<dbReference type="SUPFAM" id="SSF103088">
    <property type="entry name" value="OmpA-like"/>
    <property type="match status" value="1"/>
</dbReference>
<feature type="domain" description="OmpA-like" evidence="7">
    <location>
        <begin position="231"/>
        <end position="349"/>
    </location>
</feature>
<name>A0ABP5ENU5_9ACTN</name>
<dbReference type="PROSITE" id="PS51257">
    <property type="entry name" value="PROKAR_LIPOPROTEIN"/>
    <property type="match status" value="1"/>
</dbReference>
<keyword evidence="2 4" id="KW-0472">Membrane</keyword>
<dbReference type="PANTHER" id="PTHR30329">
    <property type="entry name" value="STATOR ELEMENT OF FLAGELLAR MOTOR COMPLEX"/>
    <property type="match status" value="1"/>
</dbReference>
<feature type="region of interest" description="Disordered" evidence="5">
    <location>
        <begin position="312"/>
        <end position="383"/>
    </location>
</feature>
<gene>
    <name evidence="8" type="ORF">GCM10009799_31240</name>
</gene>
<feature type="chain" id="PRO_5045156215" description="OmpA-like domain-containing protein" evidence="6">
    <location>
        <begin position="28"/>
        <end position="512"/>
    </location>
</feature>
<evidence type="ECO:0000256" key="2">
    <source>
        <dbReference type="ARBA" id="ARBA00023136"/>
    </source>
</evidence>
<sequence length="512" mass="55265">MLTTSCRYLAAFSTVLLVAGCGLLPSAGEGGTDQDSGESGKGDTNSSAADSVLPMTVEPTSLGEDTRLDILSLEHADNDTTILKFQVTNDRDEEVSIHSPLSDGNGDSLSVSGFALVDVEAKKQYLPIRYEKDKTHRPRPCYCSMYEEFGDPKRIEPGQTMDFWAGYPALPDGVDTVSVVNPITGVVHDIPVTDGGAPPEPLRDDHLEPEVVDLFAVREDLEDGSTREETGEQVSVALASDVLFDVDKATLRSDAEKALKEVAEEISASGTDLVKIDGHTDNTGSDSHNLPLSETRAETVQDKLDELVTRSGIRYETEGHGSREPVADNTTDEGKQKNRRVTITFDAAPATDEKASAGDQQSSPTPEAESVEHGPAPIAEGKETRYFKDLTVAVESVQRSSSGGFTGLRYRVINHANEDSTVLAGRFNSYVHCGSMRDGQLNDIALVDEQDQTRYTVVRRSDEKCLASKGSGVTVPPNESLTLWLAFWLDPTVNEVTVQIPGFEAITNVPVA</sequence>
<dbReference type="Gene3D" id="3.30.1330.60">
    <property type="entry name" value="OmpA-like domain"/>
    <property type="match status" value="1"/>
</dbReference>
<dbReference type="InterPro" id="IPR006664">
    <property type="entry name" value="OMP_bac"/>
</dbReference>
<dbReference type="PROSITE" id="PS51123">
    <property type="entry name" value="OMPA_2"/>
    <property type="match status" value="1"/>
</dbReference>
<dbReference type="Pfam" id="PF00691">
    <property type="entry name" value="OmpA"/>
    <property type="match status" value="1"/>
</dbReference>
<dbReference type="PRINTS" id="PR01021">
    <property type="entry name" value="OMPADOMAIN"/>
</dbReference>
<protein>
    <recommendedName>
        <fullName evidence="7">OmpA-like domain-containing protein</fullName>
    </recommendedName>
</protein>
<evidence type="ECO:0000256" key="6">
    <source>
        <dbReference type="SAM" id="SignalP"/>
    </source>
</evidence>
<dbReference type="CDD" id="cd07185">
    <property type="entry name" value="OmpA_C-like"/>
    <property type="match status" value="1"/>
</dbReference>
<evidence type="ECO:0000313" key="9">
    <source>
        <dbReference type="Proteomes" id="UP001501585"/>
    </source>
</evidence>
<dbReference type="InterPro" id="IPR050330">
    <property type="entry name" value="Bact_OuterMem_StrucFunc"/>
</dbReference>
<evidence type="ECO:0000313" key="8">
    <source>
        <dbReference type="EMBL" id="GAA2001788.1"/>
    </source>
</evidence>
<reference evidence="9" key="1">
    <citation type="journal article" date="2019" name="Int. J. Syst. Evol. Microbiol.">
        <title>The Global Catalogue of Microorganisms (GCM) 10K type strain sequencing project: providing services to taxonomists for standard genome sequencing and annotation.</title>
        <authorList>
            <consortium name="The Broad Institute Genomics Platform"/>
            <consortium name="The Broad Institute Genome Sequencing Center for Infectious Disease"/>
            <person name="Wu L."/>
            <person name="Ma J."/>
        </authorList>
    </citation>
    <scope>NUCLEOTIDE SEQUENCE [LARGE SCALE GENOMIC DNA]</scope>
    <source>
        <strain evidence="9">JCM 15313</strain>
    </source>
</reference>
<evidence type="ECO:0000256" key="5">
    <source>
        <dbReference type="SAM" id="MobiDB-lite"/>
    </source>
</evidence>
<feature type="compositionally biased region" description="Basic and acidic residues" evidence="5">
    <location>
        <begin position="312"/>
        <end position="336"/>
    </location>
</feature>
<dbReference type="InterPro" id="IPR006665">
    <property type="entry name" value="OmpA-like"/>
</dbReference>
<feature type="region of interest" description="Disordered" evidence="5">
    <location>
        <begin position="29"/>
        <end position="59"/>
    </location>
</feature>
<dbReference type="Proteomes" id="UP001501585">
    <property type="component" value="Unassembled WGS sequence"/>
</dbReference>
<keyword evidence="3" id="KW-0998">Cell outer membrane</keyword>
<organism evidence="8 9">
    <name type="scientific">Nocardiopsis rhodophaea</name>
    <dbReference type="NCBI Taxonomy" id="280238"/>
    <lineage>
        <taxon>Bacteria</taxon>
        <taxon>Bacillati</taxon>
        <taxon>Actinomycetota</taxon>
        <taxon>Actinomycetes</taxon>
        <taxon>Streptosporangiales</taxon>
        <taxon>Nocardiopsidaceae</taxon>
        <taxon>Nocardiopsis</taxon>
    </lineage>
</organism>
<evidence type="ECO:0000256" key="1">
    <source>
        <dbReference type="ARBA" id="ARBA00004442"/>
    </source>
</evidence>
<dbReference type="InterPro" id="IPR036737">
    <property type="entry name" value="OmpA-like_sf"/>
</dbReference>
<evidence type="ECO:0000259" key="7">
    <source>
        <dbReference type="PROSITE" id="PS51123"/>
    </source>
</evidence>
<dbReference type="EMBL" id="BAAAPC010000012">
    <property type="protein sequence ID" value="GAA2001788.1"/>
    <property type="molecule type" value="Genomic_DNA"/>
</dbReference>
<comment type="caution">
    <text evidence="8">The sequence shown here is derived from an EMBL/GenBank/DDBJ whole genome shotgun (WGS) entry which is preliminary data.</text>
</comment>
<comment type="subcellular location">
    <subcellularLocation>
        <location evidence="1">Cell outer membrane</location>
    </subcellularLocation>
</comment>